<keyword evidence="2" id="KW-1185">Reference proteome</keyword>
<evidence type="ECO:0000313" key="1">
    <source>
        <dbReference type="EMBL" id="EGG55775.1"/>
    </source>
</evidence>
<protein>
    <submittedName>
        <fullName evidence="1">Uncharacterized protein</fullName>
    </submittedName>
</protein>
<sequence length="43" mass="4807">MLRRFSPTFSSGELEIQRSEHLPVGSLGLLDVVTLSLDYLISE</sequence>
<evidence type="ECO:0000313" key="2">
    <source>
        <dbReference type="Proteomes" id="UP000005156"/>
    </source>
</evidence>
<accession>F3QJC7</accession>
<gene>
    <name evidence="1" type="ORF">HMPREF9439_01028</name>
</gene>
<comment type="caution">
    <text evidence="1">The sequence shown here is derived from an EMBL/GenBank/DDBJ whole genome shotgun (WGS) entry which is preliminary data.</text>
</comment>
<dbReference type="EMBL" id="AFBP01000022">
    <property type="protein sequence ID" value="EGG55775.1"/>
    <property type="molecule type" value="Genomic_DNA"/>
</dbReference>
<name>F3QJC7_9BURK</name>
<dbReference type="Proteomes" id="UP000005156">
    <property type="component" value="Unassembled WGS sequence"/>
</dbReference>
<proteinExistence type="predicted"/>
<organism evidence="1 2">
    <name type="scientific">Parasutterella excrementihominis YIT 11859</name>
    <dbReference type="NCBI Taxonomy" id="762966"/>
    <lineage>
        <taxon>Bacteria</taxon>
        <taxon>Pseudomonadati</taxon>
        <taxon>Pseudomonadota</taxon>
        <taxon>Betaproteobacteria</taxon>
        <taxon>Burkholderiales</taxon>
        <taxon>Sutterellaceae</taxon>
        <taxon>Parasutterella</taxon>
    </lineage>
</organism>
<dbReference type="AlphaFoldDB" id="F3QJC7"/>
<reference evidence="1 2" key="1">
    <citation type="submission" date="2011-02" db="EMBL/GenBank/DDBJ databases">
        <authorList>
            <person name="Weinstock G."/>
            <person name="Sodergren E."/>
            <person name="Clifton S."/>
            <person name="Fulton L."/>
            <person name="Fulton B."/>
            <person name="Courtney L."/>
            <person name="Fronick C."/>
            <person name="Harrison M."/>
            <person name="Strong C."/>
            <person name="Farmer C."/>
            <person name="Delahaunty K."/>
            <person name="Markovic C."/>
            <person name="Hall O."/>
            <person name="Minx P."/>
            <person name="Tomlinson C."/>
            <person name="Mitreva M."/>
            <person name="Hou S."/>
            <person name="Chen J."/>
            <person name="Wollam A."/>
            <person name="Pepin K.H."/>
            <person name="Johnson M."/>
            <person name="Bhonagiri V."/>
            <person name="Zhang X."/>
            <person name="Suruliraj S."/>
            <person name="Warren W."/>
            <person name="Chinwalla A."/>
            <person name="Mardis E.R."/>
            <person name="Wilson R.K."/>
        </authorList>
    </citation>
    <scope>NUCLEOTIDE SEQUENCE [LARGE SCALE GENOMIC DNA]</scope>
    <source>
        <strain evidence="1 2">YIT 11859</strain>
    </source>
</reference>
<dbReference type="HOGENOM" id="CLU_3237145_0_0_4"/>